<dbReference type="WBParaSite" id="SBAD_0000087901-mRNA-1">
    <property type="protein sequence ID" value="SBAD_0000087901-mRNA-1"/>
    <property type="gene ID" value="SBAD_0000087901"/>
</dbReference>
<reference evidence="2 3" key="2">
    <citation type="submission" date="2018-11" db="EMBL/GenBank/DDBJ databases">
        <authorList>
            <consortium name="Pathogen Informatics"/>
        </authorList>
    </citation>
    <scope>NUCLEOTIDE SEQUENCE [LARGE SCALE GENOMIC DNA]</scope>
</reference>
<accession>A0A183IB62</accession>
<dbReference type="EMBL" id="UZAM01006643">
    <property type="protein sequence ID" value="VDO92377.1"/>
    <property type="molecule type" value="Genomic_DNA"/>
</dbReference>
<gene>
    <name evidence="2" type="ORF">SBAD_LOCUS856</name>
</gene>
<evidence type="ECO:0000313" key="2">
    <source>
        <dbReference type="EMBL" id="VDO92377.1"/>
    </source>
</evidence>
<proteinExistence type="predicted"/>
<sequence>MPFYPTLQRGRQPKLHQVIREEQESSEPVERQRVDQTTNENENKKKATSKQTLTSPRDHKLPKEAEANGKNATARGQRPKQEERQSSTVARKALGETQTSSDNGQKTLGRAASLQLKIAQCFNSFKPKRETPQAPKIDRRTASIETIAPSQIKKGVALRASISKVRDGRLDALFDNDDESKMEQMVRGGMRRTVATSSSTIKTLHLDVHRNVFTEPIGRKFGIANRFEHTCLCECRCHSYSNRFSSSDEQLLWRMLTGGNSSVFDSLNTSTPVVRRRKQRPSTTCDELLIAHRSIIEVVCHTKYVVKGGRK</sequence>
<name>A0A183IB62_9BILA</name>
<feature type="region of interest" description="Disordered" evidence="1">
    <location>
        <begin position="1"/>
        <end position="106"/>
    </location>
</feature>
<evidence type="ECO:0000313" key="4">
    <source>
        <dbReference type="WBParaSite" id="SBAD_0000087901-mRNA-1"/>
    </source>
</evidence>
<feature type="compositionally biased region" description="Basic and acidic residues" evidence="1">
    <location>
        <begin position="56"/>
        <end position="67"/>
    </location>
</feature>
<evidence type="ECO:0000256" key="1">
    <source>
        <dbReference type="SAM" id="MobiDB-lite"/>
    </source>
</evidence>
<keyword evidence="3" id="KW-1185">Reference proteome</keyword>
<organism evidence="4">
    <name type="scientific">Soboliphyme baturini</name>
    <dbReference type="NCBI Taxonomy" id="241478"/>
    <lineage>
        <taxon>Eukaryota</taxon>
        <taxon>Metazoa</taxon>
        <taxon>Ecdysozoa</taxon>
        <taxon>Nematoda</taxon>
        <taxon>Enoplea</taxon>
        <taxon>Dorylaimia</taxon>
        <taxon>Dioctophymatida</taxon>
        <taxon>Dioctophymatoidea</taxon>
        <taxon>Soboliphymatidae</taxon>
        <taxon>Soboliphyme</taxon>
    </lineage>
</organism>
<feature type="compositionally biased region" description="Basic and acidic residues" evidence="1">
    <location>
        <begin position="18"/>
        <end position="34"/>
    </location>
</feature>
<dbReference type="Proteomes" id="UP000270296">
    <property type="component" value="Unassembled WGS sequence"/>
</dbReference>
<reference evidence="4" key="1">
    <citation type="submission" date="2016-06" db="UniProtKB">
        <authorList>
            <consortium name="WormBaseParasite"/>
        </authorList>
    </citation>
    <scope>IDENTIFICATION</scope>
</reference>
<dbReference type="AlphaFoldDB" id="A0A183IB62"/>
<protein>
    <submittedName>
        <fullName evidence="2 4">Uncharacterized protein</fullName>
    </submittedName>
</protein>
<evidence type="ECO:0000313" key="3">
    <source>
        <dbReference type="Proteomes" id="UP000270296"/>
    </source>
</evidence>
<feature type="compositionally biased region" description="Polar residues" evidence="1">
    <location>
        <begin position="96"/>
        <end position="106"/>
    </location>
</feature>